<dbReference type="InterPro" id="IPR048465">
    <property type="entry name" value="Maestro-like_HEAT"/>
</dbReference>
<protein>
    <submittedName>
        <fullName evidence="9">Heat-like repeat-containing family member 2B</fullName>
    </submittedName>
</protein>
<feature type="region of interest" description="Disordered" evidence="3">
    <location>
        <begin position="1631"/>
        <end position="1656"/>
    </location>
</feature>
<dbReference type="Proteomes" id="UP001178461">
    <property type="component" value="Chromosome 1"/>
</dbReference>
<dbReference type="EMBL" id="OX395126">
    <property type="protein sequence ID" value="CAI5764832.1"/>
    <property type="molecule type" value="Genomic_DNA"/>
</dbReference>
<dbReference type="InterPro" id="IPR055406">
    <property type="entry name" value="HEAT_Maestro"/>
</dbReference>
<dbReference type="SUPFAM" id="SSF48371">
    <property type="entry name" value="ARM repeat"/>
    <property type="match status" value="2"/>
</dbReference>
<feature type="domain" description="Maestro/Maestro-like HEAT-repeats" evidence="8">
    <location>
        <begin position="1352"/>
        <end position="1616"/>
    </location>
</feature>
<sequence length="1725" mass="196300">MDVSGDLKTMREIYNYICCSSEQNADLAAQSLIQWAGPPNIDAAIHVLVEMLKEKDVSERIVQQANDVLLSLASSLFNDVMYRLQKNVKTGILPHHMVFRTLGNLASRYALRCIPFLSLTCVYLRVMIKWPMTSHMKEAICYVMEHFCAAINYYYKNWRACSFPRETEAQLCSPVIPIYQRLAGDWLNDEEPKVKEALMKAQWPMLGALVRCRTKQDEIIRKIPQVLRDSKILDSFLIAKRLNIFLDVCEEYKPPIPKKISQAVCDFVFKQVVPRSTSGQQKIMERFKHQRFTVERQIQEGESFPCHLTSSEHRELCMDHRNVLMEAFAHLVGCCPVDALDFLQAQMKEDSEYIRVGFLMHLKMIVGNDGPCESRNKKQPIVEAVKCLLDDHREGVRKALLHFIKELLCSQNVEGCPVWEMVVYIFSQFSVHISHQHGKDPAVEQKEKEERIQELCIDVLENLNTSAEGMSKALWPRLLFFVVPAPYTPTLTPLCRCLKEMAFGREDDATLFLGSCKGVGLPSAHGLVARLLVLASNPNQRGSWALQLLHALHCNIHTAITKLWAKQIPFLWESFLSKAMIQTESTEIRSQEWEKQLLQFLRRTLETIDDNTWTQNLSRELESQMTSYAQQSPERRFLYKSLGMALTCCEDPAFVQSRMKHLIENANYMEQLEREKIIQILSFSAMGHLDLTLATLQEFGAGMGLKIKMSSIISRYKDYQQGRRGHVHQTLMLTYGKVALQAPKELLLPRVEADIMKNVLCYYRKSCQVLGVSIENKDSNLKLAFVESTTDICQAICETQDFQNFVLTCKKELLDILLDFIKEEPLDSLNTALRPHAITALAFLSKMKPCLSMEEIRNLLDQSIKSLFPLPSLEQLKETAGDALKIESLYSCSMDALRKLVTSIVEDHPTPELMVEMFQLIDPWFTVSDCSRERALQASSQTLAAFQENFQLPDGENFQQFGSLVAFLAPYTCDGSIRCRQWAAQCITCLLHIQAQSKVTAEEEEEMLAACHDLKAEVPHALFEASCRMAKVVSVHFPPDQALDFIEVILEDLVSGNEMCAISAGRWLLTILWDSGDAMGAQVSEILDIFYSRLPTIKQEDLRQVLVEAVAAVSHFHLDSVIESLFCRRLPMDSETGELWRSLGKDPSQALLILCKLAARVAEPSSLEAPFSSGSHESIEFADEGPLKATCAIYEVLSVLHTEEGIQELFPELFCTLLKQVSKTLEKRMPYYEGRRRLFLREQRVSEGSPCRLSVASLKALVLKLTTDPSLAEFGEVNIWTSLGDPRTHQEGASLLARHLFQNRLLDHKIIENALPWMTSESEKLRLTGTAFFSEAIRDPMLGERVRLKSILPLLMKRAGDQHLGTRQMAIKGLANVLLVAADKVKQQKRTIVAIFLGTLYDANVVLEGLRALALVFPYLKRQDVGFMFKDISTKTITYLSDVDAEIREASFHLFGILADLPKFRYRTFFAEQARKSLVPLLIHQWDPNPKVSEACRAAFLHSVPFLAKGKLRVHLEELYTTSSLGLPNLRMHICKQLVNSHPEMRRELLKKTKAYFQSRWEEIQIRALELSGVILDCMLLTELDETLRLLLLASLDKLEEAPSHGVQVAASEHHHGSRFRPRTLRVRTSGVTKVPATHKRRTRFGPQQEKRPHHPSKSEWLSALFGSIYSSLLWFCCLSALLLSQNKQAKVLLEISHSACWQMSCGQVRRHERQDMPVAISVER</sequence>
<keyword evidence="1" id="KW-0677">Repeat</keyword>
<dbReference type="Gene3D" id="1.25.10.10">
    <property type="entry name" value="Leucine-rich Repeat Variant"/>
    <property type="match status" value="1"/>
</dbReference>
<feature type="domain" description="Maestro-like HEAT-repeats" evidence="5">
    <location>
        <begin position="931"/>
        <end position="1154"/>
    </location>
</feature>
<evidence type="ECO:0000256" key="4">
    <source>
        <dbReference type="SAM" id="Phobius"/>
    </source>
</evidence>
<evidence type="ECO:0000259" key="7">
    <source>
        <dbReference type="Pfam" id="PF23221"/>
    </source>
</evidence>
<keyword evidence="4" id="KW-0812">Transmembrane</keyword>
<dbReference type="InterPro" id="IPR055408">
    <property type="entry name" value="HEAT_MROH2B-like"/>
</dbReference>
<dbReference type="PROSITE" id="PS50176">
    <property type="entry name" value="ARM_REPEAT"/>
    <property type="match status" value="1"/>
</dbReference>
<dbReference type="Pfam" id="PF23227">
    <property type="entry name" value="HEAT_MROH2B_C"/>
    <property type="match status" value="1"/>
</dbReference>
<gene>
    <name evidence="9" type="ORF">PODLI_1B039759</name>
</gene>
<reference evidence="9" key="1">
    <citation type="submission" date="2022-12" db="EMBL/GenBank/DDBJ databases">
        <authorList>
            <person name="Alioto T."/>
            <person name="Alioto T."/>
            <person name="Gomez Garrido J."/>
        </authorList>
    </citation>
    <scope>NUCLEOTIDE SEQUENCE</scope>
</reference>
<proteinExistence type="predicted"/>
<dbReference type="InterPro" id="IPR011989">
    <property type="entry name" value="ARM-like"/>
</dbReference>
<dbReference type="PANTHER" id="PTHR23120">
    <property type="entry name" value="MAESTRO-RELATED HEAT DOMAIN-CONTAINING"/>
    <property type="match status" value="1"/>
</dbReference>
<dbReference type="GO" id="GO:0005737">
    <property type="term" value="C:cytoplasm"/>
    <property type="evidence" value="ECO:0007669"/>
    <property type="project" value="TreeGrafter"/>
</dbReference>
<keyword evidence="10" id="KW-1185">Reference proteome</keyword>
<dbReference type="Pfam" id="PF23210">
    <property type="entry name" value="HEAT_Maestro_2"/>
    <property type="match status" value="1"/>
</dbReference>
<evidence type="ECO:0000259" key="6">
    <source>
        <dbReference type="Pfam" id="PF23210"/>
    </source>
</evidence>
<feature type="transmembrane region" description="Helical" evidence="4">
    <location>
        <begin position="1661"/>
        <end position="1684"/>
    </location>
</feature>
<dbReference type="Pfam" id="PF21047">
    <property type="entry name" value="HEAT_Maestro"/>
    <property type="match status" value="1"/>
</dbReference>
<dbReference type="InterPro" id="IPR000225">
    <property type="entry name" value="Armadillo"/>
</dbReference>
<dbReference type="PANTHER" id="PTHR23120:SF22">
    <property type="entry name" value="MAESTRO HEAT-LIKE REPEAT-CONTAINING PROTEIN FAMILY MEMBER 2B"/>
    <property type="match status" value="1"/>
</dbReference>
<dbReference type="Pfam" id="PF23221">
    <property type="entry name" value="HEAT_MROH2B_1st"/>
    <property type="match status" value="1"/>
</dbReference>
<feature type="domain" description="MROH2B-like N-terminal HEAT-repeats" evidence="7">
    <location>
        <begin position="48"/>
        <end position="205"/>
    </location>
</feature>
<dbReference type="InterPro" id="IPR016024">
    <property type="entry name" value="ARM-type_fold"/>
</dbReference>
<feature type="domain" description="MROH2B-like HEAT-repeats" evidence="6">
    <location>
        <begin position="314"/>
        <end position="905"/>
    </location>
</feature>
<evidence type="ECO:0000256" key="2">
    <source>
        <dbReference type="PROSITE-ProRule" id="PRU00259"/>
    </source>
</evidence>
<dbReference type="InterPro" id="IPR056282">
    <property type="entry name" value="MROH2B-like_N_HEAT"/>
</dbReference>
<dbReference type="InterPro" id="IPR045206">
    <property type="entry name" value="Maestro_heat-like_prot"/>
</dbReference>
<accession>A0AA35JTI4</accession>
<name>A0AA35JTI4_9SAUR</name>
<evidence type="ECO:0000259" key="8">
    <source>
        <dbReference type="Pfam" id="PF23227"/>
    </source>
</evidence>
<evidence type="ECO:0000313" key="9">
    <source>
        <dbReference type="EMBL" id="CAI5764832.1"/>
    </source>
</evidence>
<evidence type="ECO:0000259" key="5">
    <source>
        <dbReference type="Pfam" id="PF21047"/>
    </source>
</evidence>
<evidence type="ECO:0000256" key="1">
    <source>
        <dbReference type="ARBA" id="ARBA00022737"/>
    </source>
</evidence>
<organism evidence="9 10">
    <name type="scientific">Podarcis lilfordi</name>
    <name type="common">Lilford's wall lizard</name>
    <dbReference type="NCBI Taxonomy" id="74358"/>
    <lineage>
        <taxon>Eukaryota</taxon>
        <taxon>Metazoa</taxon>
        <taxon>Chordata</taxon>
        <taxon>Craniata</taxon>
        <taxon>Vertebrata</taxon>
        <taxon>Euteleostomi</taxon>
        <taxon>Lepidosauria</taxon>
        <taxon>Squamata</taxon>
        <taxon>Bifurcata</taxon>
        <taxon>Unidentata</taxon>
        <taxon>Episquamata</taxon>
        <taxon>Laterata</taxon>
        <taxon>Lacertibaenia</taxon>
        <taxon>Lacertidae</taxon>
        <taxon>Podarcis</taxon>
    </lineage>
</organism>
<keyword evidence="4" id="KW-0472">Membrane</keyword>
<keyword evidence="4" id="KW-1133">Transmembrane helix</keyword>
<evidence type="ECO:0000313" key="10">
    <source>
        <dbReference type="Proteomes" id="UP001178461"/>
    </source>
</evidence>
<evidence type="ECO:0000256" key="3">
    <source>
        <dbReference type="SAM" id="MobiDB-lite"/>
    </source>
</evidence>
<feature type="repeat" description="ARM" evidence="2">
    <location>
        <begin position="43"/>
        <end position="73"/>
    </location>
</feature>